<protein>
    <submittedName>
        <fullName evidence="2">PqqD family protein</fullName>
    </submittedName>
</protein>
<dbReference type="GeneID" id="82154975"/>
<evidence type="ECO:0000313" key="2">
    <source>
        <dbReference type="EMBL" id="TGY70764.1"/>
    </source>
</evidence>
<dbReference type="Proteomes" id="UP000014200">
    <property type="component" value="Unassembled WGS sequence"/>
</dbReference>
<reference evidence="1 3" key="1">
    <citation type="submission" date="2013-04" db="EMBL/GenBank/DDBJ databases">
        <title>The Genome Sequence of Bacteroides massiliensis dnLKV3.</title>
        <authorList>
            <consortium name="The Broad Institute Genomics Platform"/>
            <consortium name="The Broad Institute Genome Sequencing Center for Infectious Disease"/>
            <person name="Earl A."/>
            <person name="Xavier R."/>
            <person name="Kuhn K."/>
            <person name="Stappenbeck T."/>
            <person name="Walker B."/>
            <person name="Young S."/>
            <person name="Zeng Q."/>
            <person name="Gargeya S."/>
            <person name="Fitzgerald M."/>
            <person name="Haas B."/>
            <person name="Abouelleil A."/>
            <person name="Allen A.W."/>
            <person name="Alvarado L."/>
            <person name="Arachchi H.M."/>
            <person name="Berlin A.M."/>
            <person name="Chapman S.B."/>
            <person name="Gainer-Dewar J."/>
            <person name="Goldberg J."/>
            <person name="Griggs A."/>
            <person name="Gujja S."/>
            <person name="Hansen M."/>
            <person name="Howarth C."/>
            <person name="Imamovic A."/>
            <person name="Ireland A."/>
            <person name="Larimer J."/>
            <person name="McCowan C."/>
            <person name="Murphy C."/>
            <person name="Pearson M."/>
            <person name="Poon T.W."/>
            <person name="Priest M."/>
            <person name="Roberts A."/>
            <person name="Saif S."/>
            <person name="Shea T."/>
            <person name="Sisk P."/>
            <person name="Sykes S."/>
            <person name="Wortman J."/>
            <person name="Nusbaum C."/>
            <person name="Birren B."/>
        </authorList>
    </citation>
    <scope>NUCLEOTIDE SEQUENCE [LARGE SCALE GENOMIC DNA]</scope>
    <source>
        <strain evidence="1">DnLKV3</strain>
        <strain evidence="3">dnLKV3</strain>
    </source>
</reference>
<dbReference type="RefSeq" id="WP_016275658.1">
    <property type="nucleotide sequence ID" value="NZ_CAJUNV010000007.1"/>
</dbReference>
<proteinExistence type="predicted"/>
<evidence type="ECO:0000313" key="4">
    <source>
        <dbReference type="Proteomes" id="UP000310760"/>
    </source>
</evidence>
<name>R9IHA7_9BACT</name>
<dbReference type="AlphaFoldDB" id="R9IHA7"/>
<dbReference type="EMBL" id="SRYJ01000016">
    <property type="protein sequence ID" value="TGY70764.1"/>
    <property type="molecule type" value="Genomic_DNA"/>
</dbReference>
<evidence type="ECO:0000313" key="1">
    <source>
        <dbReference type="EMBL" id="EOS13401.1"/>
    </source>
</evidence>
<keyword evidence="3" id="KW-1185">Reference proteome</keyword>
<dbReference type="HOGENOM" id="CLU_159325_0_0_10"/>
<dbReference type="PATRIC" id="fig|1235788.3.peg.1268"/>
<dbReference type="Proteomes" id="UP000310760">
    <property type="component" value="Unassembled WGS sequence"/>
</dbReference>
<dbReference type="OrthoDB" id="9795908at2"/>
<dbReference type="STRING" id="1235788.C802_01239"/>
<sequence>MKLNPHFKLRSIAGETIIVNQGTPDADLTRIISLNTSARLLWEQLSGKDFTLQEAALVLVEAYHIPQDQAEKDAAAWADDLSKCHILLADDYV</sequence>
<accession>R9IHA7</accession>
<dbReference type="EMBL" id="ASSP01000009">
    <property type="protein sequence ID" value="EOS13401.1"/>
    <property type="molecule type" value="Genomic_DNA"/>
</dbReference>
<comment type="caution">
    <text evidence="1">The sequence shown here is derived from an EMBL/GenBank/DDBJ whole genome shotgun (WGS) entry which is preliminary data.</text>
</comment>
<evidence type="ECO:0000313" key="3">
    <source>
        <dbReference type="Proteomes" id="UP000014200"/>
    </source>
</evidence>
<dbReference type="InterPro" id="IPR008792">
    <property type="entry name" value="PQQD"/>
</dbReference>
<dbReference type="Pfam" id="PF05402">
    <property type="entry name" value="PqqD"/>
    <property type="match status" value="1"/>
</dbReference>
<organism evidence="1 3">
    <name type="scientific">Phocaeicola sartorii</name>
    <dbReference type="NCBI Taxonomy" id="671267"/>
    <lineage>
        <taxon>Bacteria</taxon>
        <taxon>Pseudomonadati</taxon>
        <taxon>Bacteroidota</taxon>
        <taxon>Bacteroidia</taxon>
        <taxon>Bacteroidales</taxon>
        <taxon>Bacteroidaceae</taxon>
        <taxon>Phocaeicola</taxon>
    </lineage>
</organism>
<gene>
    <name evidence="1" type="ORF">C802_01239</name>
    <name evidence="2" type="ORF">E5339_08725</name>
</gene>
<reference evidence="2 4" key="2">
    <citation type="submission" date="2019-04" db="EMBL/GenBank/DDBJ databases">
        <title>Microbes associate with the intestines of laboratory mice.</title>
        <authorList>
            <person name="Navarre W."/>
            <person name="Wong E."/>
            <person name="Huang K."/>
            <person name="Tropini C."/>
            <person name="Ng K."/>
            <person name="Yu B."/>
        </authorList>
    </citation>
    <scope>NUCLEOTIDE SEQUENCE [LARGE SCALE GENOMIC DNA]</scope>
    <source>
        <strain evidence="2 4">NM22_B1</strain>
    </source>
</reference>